<evidence type="ECO:0000256" key="1">
    <source>
        <dbReference type="ARBA" id="ARBA00007905"/>
    </source>
</evidence>
<evidence type="ECO:0000259" key="7">
    <source>
        <dbReference type="Pfam" id="PF00248"/>
    </source>
</evidence>
<accession>A0A4Q9N5Q2</accession>
<keyword evidence="2" id="KW-0521">NADP</keyword>
<proteinExistence type="inferred from homology"/>
<dbReference type="PROSITE" id="PS00062">
    <property type="entry name" value="ALDOKETO_REDUCTASE_2"/>
    <property type="match status" value="1"/>
</dbReference>
<dbReference type="Pfam" id="PF00248">
    <property type="entry name" value="Aldo_ket_red"/>
    <property type="match status" value="1"/>
</dbReference>
<dbReference type="InterPro" id="IPR020471">
    <property type="entry name" value="AKR"/>
</dbReference>
<dbReference type="InterPro" id="IPR018170">
    <property type="entry name" value="Aldo/ket_reductase_CS"/>
</dbReference>
<dbReference type="PANTHER" id="PTHR43827:SF3">
    <property type="entry name" value="NADP-DEPENDENT OXIDOREDUCTASE DOMAIN-CONTAINING PROTEIN"/>
    <property type="match status" value="1"/>
</dbReference>
<reference evidence="8" key="1">
    <citation type="submission" date="2019-01" db="EMBL/GenBank/DDBJ databases">
        <title>Draft genome sequences of three monokaryotic isolates of the white-rot basidiomycete fungus Dichomitus squalens.</title>
        <authorList>
            <consortium name="DOE Joint Genome Institute"/>
            <person name="Lopez S.C."/>
            <person name="Andreopoulos B."/>
            <person name="Pangilinan J."/>
            <person name="Lipzen A."/>
            <person name="Riley R."/>
            <person name="Ahrendt S."/>
            <person name="Ng V."/>
            <person name="Barry K."/>
            <person name="Daum C."/>
            <person name="Grigoriev I.V."/>
            <person name="Hilden K.S."/>
            <person name="Makela M.R."/>
            <person name="de Vries R.P."/>
        </authorList>
    </citation>
    <scope>NUCLEOTIDE SEQUENCE [LARGE SCALE GENOMIC DNA]</scope>
    <source>
        <strain evidence="8">OM18370.1</strain>
    </source>
</reference>
<organism evidence="8">
    <name type="scientific">Dichomitus squalens</name>
    <dbReference type="NCBI Taxonomy" id="114155"/>
    <lineage>
        <taxon>Eukaryota</taxon>
        <taxon>Fungi</taxon>
        <taxon>Dikarya</taxon>
        <taxon>Basidiomycota</taxon>
        <taxon>Agaricomycotina</taxon>
        <taxon>Agaricomycetes</taxon>
        <taxon>Polyporales</taxon>
        <taxon>Polyporaceae</taxon>
        <taxon>Dichomitus</taxon>
    </lineage>
</organism>
<dbReference type="PRINTS" id="PR00069">
    <property type="entry name" value="ALDKETRDTASE"/>
</dbReference>
<dbReference type="PIRSF" id="PIRSF000097">
    <property type="entry name" value="AKR"/>
    <property type="match status" value="1"/>
</dbReference>
<feature type="binding site" evidence="5">
    <location>
        <position position="108"/>
    </location>
    <ligand>
        <name>substrate</name>
    </ligand>
</feature>
<dbReference type="SUPFAM" id="SSF51430">
    <property type="entry name" value="NAD(P)-linked oxidoreductase"/>
    <property type="match status" value="1"/>
</dbReference>
<evidence type="ECO:0000256" key="2">
    <source>
        <dbReference type="ARBA" id="ARBA00022857"/>
    </source>
</evidence>
<feature type="active site" description="Proton donor" evidence="4">
    <location>
        <position position="51"/>
    </location>
</feature>
<dbReference type="AlphaFoldDB" id="A0A4Q9N5Q2"/>
<dbReference type="GO" id="GO:0016652">
    <property type="term" value="F:oxidoreductase activity, acting on NAD(P)H as acceptor"/>
    <property type="evidence" value="ECO:0007669"/>
    <property type="project" value="InterPro"/>
</dbReference>
<gene>
    <name evidence="8" type="ORF">BD311DRAFT_646835</name>
</gene>
<feature type="site" description="Lowers pKa of active site Tyr" evidence="6">
    <location>
        <position position="76"/>
    </location>
</feature>
<dbReference type="Proteomes" id="UP000292957">
    <property type="component" value="Unassembled WGS sequence"/>
</dbReference>
<dbReference type="InterPro" id="IPR023210">
    <property type="entry name" value="NADP_OxRdtase_dom"/>
</dbReference>
<keyword evidence="3" id="KW-0560">Oxidoreductase</keyword>
<protein>
    <submittedName>
        <fullName evidence="8">Oxidoreductase</fullName>
    </submittedName>
</protein>
<evidence type="ECO:0000256" key="3">
    <source>
        <dbReference type="ARBA" id="ARBA00023002"/>
    </source>
</evidence>
<evidence type="ECO:0000256" key="6">
    <source>
        <dbReference type="PIRSR" id="PIRSR000097-3"/>
    </source>
</evidence>
<dbReference type="InterPro" id="IPR036812">
    <property type="entry name" value="NAD(P)_OxRdtase_dom_sf"/>
</dbReference>
<comment type="similarity">
    <text evidence="1">Belongs to the aldo/keto reductase family.</text>
</comment>
<evidence type="ECO:0000313" key="8">
    <source>
        <dbReference type="EMBL" id="TBU35990.1"/>
    </source>
</evidence>
<sequence length="349" mass="39264">MSQHNIKLNDGREIPWLAFGTGTALYTKDAENAVTAAIRKGFVHLDGAQMYKNEDSLGKAIAAAGVPREKLFVTTKLAQLSQGQTVRESFLESLKRLQLDHVDLFLIHMPTWYEGRLKDIWKQFEALKEEGLAKSIGVSNFRIKDFQELGLEDGSVRFPPAVNQLEYHPYVYKASVPLIEYQKKHNIVTTSYGGLTPIFRKPGGPVDATLEDIRKRLEKDTGKTVTQGQVLGLWLRALGIPQITTTTKESRLQEYLDTLALPDLTPEEVEAINTNGSKLHYRAFVRIPIRYVDPSKTMPVFCRPLSWTINTPLGQFAGSSTSPQRSNITEIGSIRTCIVYVNIDENNWL</sequence>
<dbReference type="GO" id="GO:0016616">
    <property type="term" value="F:oxidoreductase activity, acting on the CH-OH group of donors, NAD or NADP as acceptor"/>
    <property type="evidence" value="ECO:0007669"/>
    <property type="project" value="UniProtKB-ARBA"/>
</dbReference>
<dbReference type="InterPro" id="IPR044494">
    <property type="entry name" value="AKR3C2/3"/>
</dbReference>
<dbReference type="PANTHER" id="PTHR43827">
    <property type="entry name" value="2,5-DIKETO-D-GLUCONIC ACID REDUCTASE"/>
    <property type="match status" value="1"/>
</dbReference>
<dbReference type="EMBL" id="ML143386">
    <property type="protein sequence ID" value="TBU35990.1"/>
    <property type="molecule type" value="Genomic_DNA"/>
</dbReference>
<evidence type="ECO:0000256" key="5">
    <source>
        <dbReference type="PIRSR" id="PIRSR000097-2"/>
    </source>
</evidence>
<feature type="domain" description="NADP-dependent oxidoreductase" evidence="7">
    <location>
        <begin position="22"/>
        <end position="272"/>
    </location>
</feature>
<dbReference type="Gene3D" id="3.20.20.100">
    <property type="entry name" value="NADP-dependent oxidoreductase domain"/>
    <property type="match status" value="1"/>
</dbReference>
<name>A0A4Q9N5Q2_9APHY</name>
<evidence type="ECO:0000256" key="4">
    <source>
        <dbReference type="PIRSR" id="PIRSR000097-1"/>
    </source>
</evidence>
<dbReference type="OrthoDB" id="416253at2759"/>
<dbReference type="CDD" id="cd19120">
    <property type="entry name" value="AKR_AKR3C2-3"/>
    <property type="match status" value="1"/>
</dbReference>